<accession>A0A1J4J7Z1</accession>
<dbReference type="GeneID" id="94825278"/>
<reference evidence="3" key="1">
    <citation type="submission" date="2016-10" db="EMBL/GenBank/DDBJ databases">
        <authorList>
            <person name="Benchimol M."/>
            <person name="Almeida L.G."/>
            <person name="Vasconcelos A.T."/>
            <person name="Perreira-Neves A."/>
            <person name="Rosa I.A."/>
            <person name="Tasca T."/>
            <person name="Bogo M.R."/>
            <person name="de Souza W."/>
        </authorList>
    </citation>
    <scope>NUCLEOTIDE SEQUENCE [LARGE SCALE GENOMIC DNA]</scope>
    <source>
        <strain evidence="3">K</strain>
    </source>
</reference>
<dbReference type="VEuPathDB" id="TrichDB:TRFO_02253"/>
<evidence type="ECO:0000313" key="3">
    <source>
        <dbReference type="EMBL" id="OHS95264.1"/>
    </source>
</evidence>
<evidence type="ECO:0000259" key="2">
    <source>
        <dbReference type="PROSITE" id="PS51205"/>
    </source>
</evidence>
<organism evidence="3 4">
    <name type="scientific">Tritrichomonas foetus</name>
    <dbReference type="NCBI Taxonomy" id="1144522"/>
    <lineage>
        <taxon>Eukaryota</taxon>
        <taxon>Metamonada</taxon>
        <taxon>Parabasalia</taxon>
        <taxon>Tritrichomonadida</taxon>
        <taxon>Tritrichomonadidae</taxon>
        <taxon>Tritrichomonas</taxon>
    </lineage>
</organism>
<dbReference type="AlphaFoldDB" id="A0A1J4J7Z1"/>
<proteinExistence type="predicted"/>
<dbReference type="Gene3D" id="1.20.1050.80">
    <property type="entry name" value="VPS9 domain"/>
    <property type="match status" value="1"/>
</dbReference>
<dbReference type="InterPro" id="IPR003123">
    <property type="entry name" value="VPS9"/>
</dbReference>
<dbReference type="RefSeq" id="XP_068348401.1">
    <property type="nucleotide sequence ID" value="XM_068490574.1"/>
</dbReference>
<feature type="region of interest" description="Disordered" evidence="1">
    <location>
        <begin position="240"/>
        <end position="264"/>
    </location>
</feature>
<dbReference type="EMBL" id="MLAK01001259">
    <property type="protein sequence ID" value="OHS95264.1"/>
    <property type="molecule type" value="Genomic_DNA"/>
</dbReference>
<dbReference type="Proteomes" id="UP000179807">
    <property type="component" value="Unassembled WGS sequence"/>
</dbReference>
<evidence type="ECO:0000313" key="4">
    <source>
        <dbReference type="Proteomes" id="UP000179807"/>
    </source>
</evidence>
<name>A0A1J4J7Z1_9EUKA</name>
<feature type="compositionally biased region" description="Low complexity" evidence="1">
    <location>
        <begin position="241"/>
        <end position="253"/>
    </location>
</feature>
<gene>
    <name evidence="3" type="ORF">TRFO_02253</name>
</gene>
<dbReference type="InterPro" id="IPR037191">
    <property type="entry name" value="VPS9_dom_sf"/>
</dbReference>
<dbReference type="Pfam" id="PF02204">
    <property type="entry name" value="VPS9"/>
    <property type="match status" value="1"/>
</dbReference>
<sequence>MGILDVLIQCAGDRLFQIETELGLLKEQLSIIMQMPGANFIDAYILMLEYNINHVIHKYLNIYYNSLKENYKERCSLNDTINIHIQSMDKMSVSSFLFEISGHQNALADLTASSLFNNNGSPEGIIYAVKRFFPFDLILPQLQNFLFFSNFIKIIFEDKTKNYNKVVNNILSLFTFNDADKCVYIVISEVMLSYFCALLKGTKNDFELAEKFKILITKDLDLLPKKSINYKFFGINHEKQQNSNQSENNFETTNDLKNDIKNSGSTKDAPVFTVKHFQKVFTDRKLPFDNDLQENEIKCMKHVVLELQKLSIRNSYSMIAAILHQASDFMSRAVSAIEGNAPAGADETFQVLIYLICSAQISNIKTILNLTDSFCFSFIKESKVGYIIEQFKSVIDFISSIKLSPSDKIIVPFLSQQGAIKIDLNKFNVILDPNESIPVLFKYTGNDINKAIAYIQNYEMNEKELYNRKDIYLIQTMNGYLPLYTGDEDFHVVEDGDYEKFIASQI</sequence>
<protein>
    <recommendedName>
        <fullName evidence="2">VPS9 domain-containing protein</fullName>
    </recommendedName>
</protein>
<keyword evidence="4" id="KW-1185">Reference proteome</keyword>
<dbReference type="SUPFAM" id="SSF109993">
    <property type="entry name" value="VPS9 domain"/>
    <property type="match status" value="1"/>
</dbReference>
<evidence type="ECO:0000256" key="1">
    <source>
        <dbReference type="SAM" id="MobiDB-lite"/>
    </source>
</evidence>
<comment type="caution">
    <text evidence="3">The sequence shown here is derived from an EMBL/GenBank/DDBJ whole genome shotgun (WGS) entry which is preliminary data.</text>
</comment>
<feature type="domain" description="VPS9" evidence="2">
    <location>
        <begin position="265"/>
        <end position="407"/>
    </location>
</feature>
<dbReference type="PROSITE" id="PS51205">
    <property type="entry name" value="VPS9"/>
    <property type="match status" value="1"/>
</dbReference>